<proteinExistence type="predicted"/>
<organism evidence="2 3">
    <name type="scientific">Micromonospora echinaurantiaca</name>
    <dbReference type="NCBI Taxonomy" id="47857"/>
    <lineage>
        <taxon>Bacteria</taxon>
        <taxon>Bacillati</taxon>
        <taxon>Actinomycetota</taxon>
        <taxon>Actinomycetes</taxon>
        <taxon>Micromonosporales</taxon>
        <taxon>Micromonosporaceae</taxon>
        <taxon>Micromonospora</taxon>
    </lineage>
</organism>
<protein>
    <submittedName>
        <fullName evidence="2">Uncharacterized protein</fullName>
    </submittedName>
</protein>
<gene>
    <name evidence="2" type="ORF">GA0070609_1000</name>
</gene>
<dbReference type="Proteomes" id="UP000198217">
    <property type="component" value="Chromosome I"/>
</dbReference>
<evidence type="ECO:0000313" key="2">
    <source>
        <dbReference type="EMBL" id="SCG41238.1"/>
    </source>
</evidence>
<dbReference type="AlphaFoldDB" id="A0A1C5H5E2"/>
<keyword evidence="3" id="KW-1185">Reference proteome</keyword>
<reference evidence="2 3" key="1">
    <citation type="submission" date="2016-06" db="EMBL/GenBank/DDBJ databases">
        <authorList>
            <person name="Kjaerup R.B."/>
            <person name="Dalgaard T.S."/>
            <person name="Juul-Madsen H.R."/>
        </authorList>
    </citation>
    <scope>NUCLEOTIDE SEQUENCE [LARGE SCALE GENOMIC DNA]</scope>
    <source>
        <strain evidence="2 3">DSM 43904</strain>
    </source>
</reference>
<evidence type="ECO:0000256" key="1">
    <source>
        <dbReference type="SAM" id="MobiDB-lite"/>
    </source>
</evidence>
<sequence>MSHDPATAPLAELPRPADHPYHPHDKLRIRANSGRDDV</sequence>
<evidence type="ECO:0000313" key="3">
    <source>
        <dbReference type="Proteomes" id="UP000198217"/>
    </source>
</evidence>
<name>A0A1C5H5E2_9ACTN</name>
<feature type="region of interest" description="Disordered" evidence="1">
    <location>
        <begin position="1"/>
        <end position="38"/>
    </location>
</feature>
<feature type="compositionally biased region" description="Basic and acidic residues" evidence="1">
    <location>
        <begin position="15"/>
        <end position="38"/>
    </location>
</feature>
<accession>A0A1C5H5E2</accession>
<dbReference type="EMBL" id="LT607750">
    <property type="protein sequence ID" value="SCG41238.1"/>
    <property type="molecule type" value="Genomic_DNA"/>
</dbReference>